<feature type="coiled-coil region" evidence="5">
    <location>
        <begin position="58"/>
        <end position="85"/>
    </location>
</feature>
<dbReference type="GO" id="GO:0008360">
    <property type="term" value="P:regulation of cell shape"/>
    <property type="evidence" value="ECO:0007669"/>
    <property type="project" value="UniProtKB-KW"/>
</dbReference>
<proteinExistence type="inferred from homology"/>
<dbReference type="InterPro" id="IPR042175">
    <property type="entry name" value="Cell/Rod_MreC_2"/>
</dbReference>
<keyword evidence="5" id="KW-0175">Coiled coil</keyword>
<dbReference type="InterPro" id="IPR007221">
    <property type="entry name" value="MreC"/>
</dbReference>
<dbReference type="AlphaFoldDB" id="A0A0G1UUU0"/>
<dbReference type="PANTHER" id="PTHR34138:SF1">
    <property type="entry name" value="CELL SHAPE-DETERMINING PROTEIN MREC"/>
    <property type="match status" value="1"/>
</dbReference>
<organism evidence="7 8">
    <name type="scientific">Candidatus Beckwithbacteria bacterium GW2011_GWB1_47_15</name>
    <dbReference type="NCBI Taxonomy" id="1618371"/>
    <lineage>
        <taxon>Bacteria</taxon>
        <taxon>Candidatus Beckwithiibacteriota</taxon>
    </lineage>
</organism>
<evidence type="ECO:0000256" key="4">
    <source>
        <dbReference type="ARBA" id="ARBA00032089"/>
    </source>
</evidence>
<dbReference type="GO" id="GO:0005886">
    <property type="term" value="C:plasma membrane"/>
    <property type="evidence" value="ECO:0007669"/>
    <property type="project" value="TreeGrafter"/>
</dbReference>
<dbReference type="Pfam" id="PF04085">
    <property type="entry name" value="MreC"/>
    <property type="match status" value="1"/>
</dbReference>
<keyword evidence="3" id="KW-0133">Cell shape</keyword>
<comment type="caution">
    <text evidence="7">The sequence shown here is derived from an EMBL/GenBank/DDBJ whole genome shotgun (WGS) entry which is preliminary data.</text>
</comment>
<gene>
    <name evidence="7" type="ORF">UX85_C0003G0139</name>
</gene>
<dbReference type="PANTHER" id="PTHR34138">
    <property type="entry name" value="CELL SHAPE-DETERMINING PROTEIN MREC"/>
    <property type="match status" value="1"/>
</dbReference>
<evidence type="ECO:0000256" key="1">
    <source>
        <dbReference type="ARBA" id="ARBA00009369"/>
    </source>
</evidence>
<evidence type="ECO:0000313" key="7">
    <source>
        <dbReference type="EMBL" id="KKU61480.1"/>
    </source>
</evidence>
<feature type="domain" description="Rod shape-determining protein MreC beta-barrel core" evidence="6">
    <location>
        <begin position="107"/>
        <end position="241"/>
    </location>
</feature>
<accession>A0A0G1UUU0</accession>
<evidence type="ECO:0000256" key="3">
    <source>
        <dbReference type="ARBA" id="ARBA00022960"/>
    </source>
</evidence>
<dbReference type="Gene3D" id="2.40.10.350">
    <property type="entry name" value="Rod shape-determining protein MreC, domain 2"/>
    <property type="match status" value="1"/>
</dbReference>
<dbReference type="EMBL" id="LCNT01000003">
    <property type="protein sequence ID" value="KKU61480.1"/>
    <property type="molecule type" value="Genomic_DNA"/>
</dbReference>
<evidence type="ECO:0000259" key="6">
    <source>
        <dbReference type="Pfam" id="PF04085"/>
    </source>
</evidence>
<evidence type="ECO:0000256" key="2">
    <source>
        <dbReference type="ARBA" id="ARBA00013855"/>
    </source>
</evidence>
<name>A0A0G1UUU0_9BACT</name>
<sequence>MKLSKTKVYIVLLLISGLLWWGDGREYFDWLRRPAARIFQPLRAKLYQTQIKPEPERAEKLQQQYDLLTVEAMKLREENESLRKLLGANLPASMAFIPAKILKLDEDEIRLDVGSDQGVKTGQTVIGDGALVGQVVEVTATEAVVRLLLSQDSRVLAVTAGGAEGVVAGYLAEAGLRLTEVLNKHELNQGELVVSKGGDGVRPDLGIGRVAEVFKEDRQVYQEAKLAPIVDVLSLNQVFVIR</sequence>
<evidence type="ECO:0000313" key="8">
    <source>
        <dbReference type="Proteomes" id="UP000033860"/>
    </source>
</evidence>
<comment type="similarity">
    <text evidence="1">Belongs to the MreC family.</text>
</comment>
<reference evidence="7 8" key="1">
    <citation type="journal article" date="2015" name="Nature">
        <title>rRNA introns, odd ribosomes, and small enigmatic genomes across a large radiation of phyla.</title>
        <authorList>
            <person name="Brown C.T."/>
            <person name="Hug L.A."/>
            <person name="Thomas B.C."/>
            <person name="Sharon I."/>
            <person name="Castelle C.J."/>
            <person name="Singh A."/>
            <person name="Wilkins M.J."/>
            <person name="Williams K.H."/>
            <person name="Banfield J.F."/>
        </authorList>
    </citation>
    <scope>NUCLEOTIDE SEQUENCE [LARGE SCALE GENOMIC DNA]</scope>
</reference>
<evidence type="ECO:0000256" key="5">
    <source>
        <dbReference type="SAM" id="Coils"/>
    </source>
</evidence>
<dbReference type="Proteomes" id="UP000033860">
    <property type="component" value="Unassembled WGS sequence"/>
</dbReference>
<protein>
    <recommendedName>
        <fullName evidence="2">Cell shape-determining protein MreC</fullName>
    </recommendedName>
    <alternativeName>
        <fullName evidence="4">Cell shape protein MreC</fullName>
    </alternativeName>
</protein>
<dbReference type="Gene3D" id="2.40.10.340">
    <property type="entry name" value="Rod shape-determining protein MreC, domain 1"/>
    <property type="match status" value="1"/>
</dbReference>
<dbReference type="InterPro" id="IPR042177">
    <property type="entry name" value="Cell/Rod_1"/>
</dbReference>
<dbReference type="InterPro" id="IPR055342">
    <property type="entry name" value="MreC_beta-barrel_core"/>
</dbReference>